<accession>A0ABR0C5R2</accession>
<organism evidence="2 3">
    <name type="scientific">Purpureocillium lilacinum</name>
    <name type="common">Paecilomyces lilacinus</name>
    <dbReference type="NCBI Taxonomy" id="33203"/>
    <lineage>
        <taxon>Eukaryota</taxon>
        <taxon>Fungi</taxon>
        <taxon>Dikarya</taxon>
        <taxon>Ascomycota</taxon>
        <taxon>Pezizomycotina</taxon>
        <taxon>Sordariomycetes</taxon>
        <taxon>Hypocreomycetidae</taxon>
        <taxon>Hypocreales</taxon>
        <taxon>Ophiocordycipitaceae</taxon>
        <taxon>Purpureocillium</taxon>
    </lineage>
</organism>
<feature type="compositionally biased region" description="Low complexity" evidence="1">
    <location>
        <begin position="431"/>
        <end position="447"/>
    </location>
</feature>
<feature type="region of interest" description="Disordered" evidence="1">
    <location>
        <begin position="377"/>
        <end position="397"/>
    </location>
</feature>
<evidence type="ECO:0000313" key="2">
    <source>
        <dbReference type="EMBL" id="KAK4091723.1"/>
    </source>
</evidence>
<feature type="region of interest" description="Disordered" evidence="1">
    <location>
        <begin position="505"/>
        <end position="566"/>
    </location>
</feature>
<feature type="region of interest" description="Disordered" evidence="1">
    <location>
        <begin position="622"/>
        <end position="651"/>
    </location>
</feature>
<keyword evidence="3" id="KW-1185">Reference proteome</keyword>
<gene>
    <name evidence="2" type="ORF">Purlil1_4153</name>
</gene>
<dbReference type="EMBL" id="JAWRVI010000011">
    <property type="protein sequence ID" value="KAK4091723.1"/>
    <property type="molecule type" value="Genomic_DNA"/>
</dbReference>
<evidence type="ECO:0000313" key="3">
    <source>
        <dbReference type="Proteomes" id="UP001287286"/>
    </source>
</evidence>
<evidence type="ECO:0000256" key="1">
    <source>
        <dbReference type="SAM" id="MobiDB-lite"/>
    </source>
</evidence>
<protein>
    <submittedName>
        <fullName evidence="2">Uncharacterized protein</fullName>
    </submittedName>
</protein>
<sequence>MTTAASIPRYTASRTGPGRPNRQRPRPVCALRTRPSARDESASRVDGKRRISRATQPSCRFFCFSVWCFAVECRWRALPSCPRGARAALSSEDRPRSRRRLDFLVSLPPVAIKRQKWQAARLVMGPEGRARAESWTKCVVYILTRPRRARKASHLILVARPHATASPNLLWILASQAPNQTHEPGPLTTIEQIGLALGFPSPAAWSTHARTHARTPTEQEAVGHAADYGSCQLQLAWRTLVGRLLACRRRVRLINATGPLVGGGVPLHPRQTKSRVCARTGGWPADVTGRRGSGKARCAVSCSQHRHGTERSSSARPTVGESSASVGGGRWEVAGGSSMPGIWAAIIGSARGSSPKCIVPDGPDWTNATGRCGGFGSAFKEPQGAREPVVATASLPRDGRSASGVLEFVRSRLKPLLPRRPQSHREQLQHSNDSNDSNEGNEGNESNDSNRHRAAACLRKCAVEIAKAAWGTPHLTSREADRACRAPGDAMETATGCRRMAEGASIDVRPPRDGFAAWPGAQRQGTARPHPVDEQDRSSQTRPGGIRLQASLGQADVGTISRDKDTRAPAVTPVNTFVTVVGGLVRVSTGLTSTSATALRQSEQAARPSVALVLHDTTAGIDGRDIASTADPPPLSASPSPRAQRSPSMGL</sequence>
<feature type="compositionally biased region" description="Low complexity" evidence="1">
    <location>
        <begin position="637"/>
        <end position="651"/>
    </location>
</feature>
<comment type="caution">
    <text evidence="2">The sequence shown here is derived from an EMBL/GenBank/DDBJ whole genome shotgun (WGS) entry which is preliminary data.</text>
</comment>
<feature type="compositionally biased region" description="Polar residues" evidence="1">
    <location>
        <begin position="311"/>
        <end position="325"/>
    </location>
</feature>
<proteinExistence type="predicted"/>
<reference evidence="2 3" key="1">
    <citation type="journal article" date="2024" name="Microbiol. Resour. Announc.">
        <title>Genome annotations for the ascomycete fungi Trichoderma harzianum, Trichoderma aggressivum, and Purpureocillium lilacinum.</title>
        <authorList>
            <person name="Beijen E.P.W."/>
            <person name="Ohm R.A."/>
        </authorList>
    </citation>
    <scope>NUCLEOTIDE SEQUENCE [LARGE SCALE GENOMIC DNA]</scope>
    <source>
        <strain evidence="2 3">CBS 150709</strain>
    </source>
</reference>
<dbReference type="Proteomes" id="UP001287286">
    <property type="component" value="Unassembled WGS sequence"/>
</dbReference>
<feature type="region of interest" description="Disordered" evidence="1">
    <location>
        <begin position="299"/>
        <end position="332"/>
    </location>
</feature>
<feature type="region of interest" description="Disordered" evidence="1">
    <location>
        <begin position="416"/>
        <end position="451"/>
    </location>
</feature>
<name>A0ABR0C5R2_PURLI</name>
<feature type="region of interest" description="Disordered" evidence="1">
    <location>
        <begin position="1"/>
        <end position="27"/>
    </location>
</feature>
<feature type="compositionally biased region" description="Basic and acidic residues" evidence="1">
    <location>
        <begin position="530"/>
        <end position="539"/>
    </location>
</feature>